<reference evidence="2 3" key="1">
    <citation type="submission" date="2020-02" db="EMBL/GenBank/DDBJ databases">
        <title>Characterization of phylogenetic diversity of novel bifidobacterial species isolated in Czech ZOOs.</title>
        <authorList>
            <person name="Lugli G.A."/>
            <person name="Vera N.B."/>
            <person name="Ventura M."/>
        </authorList>
    </citation>
    <scope>NUCLEOTIDE SEQUENCE [LARGE SCALE GENOMIC DNA]</scope>
    <source>
        <strain evidence="2 3">DSM 109963</strain>
    </source>
</reference>
<evidence type="ECO:0000259" key="1">
    <source>
        <dbReference type="PROSITE" id="PS00028"/>
    </source>
</evidence>
<dbReference type="RefSeq" id="WP_172146932.1">
    <property type="nucleotide sequence ID" value="NZ_JAAIIJ010000028.1"/>
</dbReference>
<organism evidence="2 3">
    <name type="scientific">Bifidobacterium panos</name>
    <dbReference type="NCBI Taxonomy" id="2675321"/>
    <lineage>
        <taxon>Bacteria</taxon>
        <taxon>Bacillati</taxon>
        <taxon>Actinomycetota</taxon>
        <taxon>Actinomycetes</taxon>
        <taxon>Bifidobacteriales</taxon>
        <taxon>Bifidobacteriaceae</taxon>
        <taxon>Bifidobacterium</taxon>
    </lineage>
</organism>
<dbReference type="Proteomes" id="UP000553756">
    <property type="component" value="Unassembled WGS sequence"/>
</dbReference>
<protein>
    <submittedName>
        <fullName evidence="2">Leucyl-tRNA synthetase</fullName>
    </submittedName>
</protein>
<dbReference type="EMBL" id="JAAIIJ010000028">
    <property type="protein sequence ID" value="NMN02753.1"/>
    <property type="molecule type" value="Genomic_DNA"/>
</dbReference>
<feature type="domain" description="C2H2-type" evidence="1">
    <location>
        <begin position="30"/>
        <end position="52"/>
    </location>
</feature>
<comment type="caution">
    <text evidence="2">The sequence shown here is derived from an EMBL/GenBank/DDBJ whole genome shotgun (WGS) entry which is preliminary data.</text>
</comment>
<sequence length="126" mass="14113">MILRKEGRPSGNGPTPETRRLVLERDRYKCVRCGRSLMAVRYSIHHRRLRSHPFAGLHEACNLISLCGSGTQLCHGWVHDHPREAMENGWIVSGFNPHPEQVPVKTTRGLMLLDAGGGVTPARAER</sequence>
<dbReference type="InterPro" id="IPR013087">
    <property type="entry name" value="Znf_C2H2_type"/>
</dbReference>
<gene>
    <name evidence="2" type="ORF">G1C94_1375</name>
</gene>
<evidence type="ECO:0000313" key="3">
    <source>
        <dbReference type="Proteomes" id="UP000553756"/>
    </source>
</evidence>
<proteinExistence type="predicted"/>
<accession>A0ABX1T293</accession>
<keyword evidence="3" id="KW-1185">Reference proteome</keyword>
<dbReference type="PROSITE" id="PS00028">
    <property type="entry name" value="ZINC_FINGER_C2H2_1"/>
    <property type="match status" value="1"/>
</dbReference>
<name>A0ABX1T293_9BIFI</name>
<evidence type="ECO:0000313" key="2">
    <source>
        <dbReference type="EMBL" id="NMN02753.1"/>
    </source>
</evidence>